<keyword evidence="4" id="KW-0411">Iron-sulfur</keyword>
<evidence type="ECO:0000313" key="6">
    <source>
        <dbReference type="EMBL" id="HGF34820.1"/>
    </source>
</evidence>
<feature type="domain" description="4Fe-4S ferredoxin-type" evidence="5">
    <location>
        <begin position="139"/>
        <end position="170"/>
    </location>
</feature>
<reference evidence="6" key="1">
    <citation type="journal article" date="2020" name="mSystems">
        <title>Genome- and Community-Level Interaction Insights into Carbon Utilization and Element Cycling Functions of Hydrothermarchaeota in Hydrothermal Sediment.</title>
        <authorList>
            <person name="Zhou Z."/>
            <person name="Liu Y."/>
            <person name="Xu W."/>
            <person name="Pan J."/>
            <person name="Luo Z.H."/>
            <person name="Li M."/>
        </authorList>
    </citation>
    <scope>NUCLEOTIDE SEQUENCE [LARGE SCALE GENOMIC DNA]</scope>
    <source>
        <strain evidence="6">SpSt-897</strain>
    </source>
</reference>
<dbReference type="Pfam" id="PF12838">
    <property type="entry name" value="Fer4_7"/>
    <property type="match status" value="1"/>
</dbReference>
<evidence type="ECO:0000259" key="5">
    <source>
        <dbReference type="PROSITE" id="PS51379"/>
    </source>
</evidence>
<dbReference type="GO" id="GO:0051539">
    <property type="term" value="F:4 iron, 4 sulfur cluster binding"/>
    <property type="evidence" value="ECO:0007669"/>
    <property type="project" value="UniProtKB-KW"/>
</dbReference>
<dbReference type="InterPro" id="IPR017900">
    <property type="entry name" value="4Fe4S_Fe_S_CS"/>
</dbReference>
<dbReference type="PIRSF" id="PIRSF005658">
    <property type="entry name" value="FwdF"/>
    <property type="match status" value="1"/>
</dbReference>
<comment type="caution">
    <text evidence="6">The sequence shown here is derived from an EMBL/GenBank/DDBJ whole genome shotgun (WGS) entry which is preliminary data.</text>
</comment>
<feature type="domain" description="4Fe-4S ferredoxin-type" evidence="5">
    <location>
        <begin position="31"/>
        <end position="60"/>
    </location>
</feature>
<evidence type="ECO:0000256" key="3">
    <source>
        <dbReference type="ARBA" id="ARBA00023004"/>
    </source>
</evidence>
<accession>A0A7C3V8T7</accession>
<dbReference type="InterPro" id="IPR050572">
    <property type="entry name" value="Fe-S_Ferredoxin"/>
</dbReference>
<dbReference type="SUPFAM" id="SSF54862">
    <property type="entry name" value="4Fe-4S ferredoxins"/>
    <property type="match status" value="1"/>
</dbReference>
<dbReference type="Gene3D" id="3.30.70.20">
    <property type="match status" value="3"/>
</dbReference>
<organism evidence="6">
    <name type="scientific">Desulfobacca acetoxidans</name>
    <dbReference type="NCBI Taxonomy" id="60893"/>
    <lineage>
        <taxon>Bacteria</taxon>
        <taxon>Pseudomonadati</taxon>
        <taxon>Thermodesulfobacteriota</taxon>
        <taxon>Desulfobaccia</taxon>
        <taxon>Desulfobaccales</taxon>
        <taxon>Desulfobaccaceae</taxon>
        <taxon>Desulfobacca</taxon>
    </lineage>
</organism>
<name>A0A7C3V8T7_9BACT</name>
<evidence type="ECO:0000256" key="2">
    <source>
        <dbReference type="ARBA" id="ARBA00022723"/>
    </source>
</evidence>
<feature type="domain" description="4Fe-4S ferredoxin-type" evidence="5">
    <location>
        <begin position="235"/>
        <end position="263"/>
    </location>
</feature>
<feature type="domain" description="4Fe-4S ferredoxin-type" evidence="5">
    <location>
        <begin position="204"/>
        <end position="234"/>
    </location>
</feature>
<dbReference type="AlphaFoldDB" id="A0A7C3V8T7"/>
<dbReference type="PROSITE" id="PS51379">
    <property type="entry name" value="4FE4S_FER_2"/>
    <property type="match status" value="6"/>
</dbReference>
<keyword evidence="2" id="KW-0479">Metal-binding</keyword>
<evidence type="ECO:0000256" key="1">
    <source>
        <dbReference type="ARBA" id="ARBA00022485"/>
    </source>
</evidence>
<sequence length="289" mass="32123">MTHPQAMKTSVRKKESRRAIELSLRLYQERVELRLDKAACLKCEVCSLACPRGAVSIIPGDPGLDITIDPRLCVLCEICAHFCPVGAVTLTLNGLPKTIFTDYRGLAQFYPKLSIDKEKCPEPCPKGEEGQEHWCRQQMKLVGGLLTDCPKHCHKCLAACPRQAIVLEPGGLYTMAEPDLCLRCGQCLAVCEQEALAVNPQFVGELDIDDSRCPPDCRLCIEACPVKAIVREGERVYRKTATCSYCGVCFNICDYEAITLKRSEVVATPGEYSHGWEEAVNRLLSRERV</sequence>
<keyword evidence="3" id="KW-0408">Iron</keyword>
<proteinExistence type="predicted"/>
<dbReference type="PANTHER" id="PTHR43687">
    <property type="entry name" value="ADENYLYLSULFATE REDUCTASE, BETA SUBUNIT"/>
    <property type="match status" value="1"/>
</dbReference>
<protein>
    <submittedName>
        <fullName evidence="6">4Fe-4S dicluster domain-containing protein</fullName>
    </submittedName>
</protein>
<dbReference type="InterPro" id="IPR017896">
    <property type="entry name" value="4Fe4S_Fe-S-bd"/>
</dbReference>
<feature type="domain" description="4Fe-4S ferredoxin-type" evidence="5">
    <location>
        <begin position="64"/>
        <end position="93"/>
    </location>
</feature>
<evidence type="ECO:0000256" key="4">
    <source>
        <dbReference type="ARBA" id="ARBA00023014"/>
    </source>
</evidence>
<feature type="domain" description="4Fe-4S ferredoxin-type" evidence="5">
    <location>
        <begin position="172"/>
        <end position="201"/>
    </location>
</feature>
<dbReference type="EMBL" id="DTMF01000262">
    <property type="protein sequence ID" value="HGF34820.1"/>
    <property type="molecule type" value="Genomic_DNA"/>
</dbReference>
<dbReference type="Pfam" id="PF14697">
    <property type="entry name" value="Fer4_21"/>
    <property type="match status" value="1"/>
</dbReference>
<dbReference type="PROSITE" id="PS00198">
    <property type="entry name" value="4FE4S_FER_1"/>
    <property type="match status" value="3"/>
</dbReference>
<keyword evidence="1" id="KW-0004">4Fe-4S</keyword>
<dbReference type="GO" id="GO:0046872">
    <property type="term" value="F:metal ion binding"/>
    <property type="evidence" value="ECO:0007669"/>
    <property type="project" value="UniProtKB-KW"/>
</dbReference>
<dbReference type="InterPro" id="IPR043256">
    <property type="entry name" value="MvhB-like"/>
</dbReference>
<gene>
    <name evidence="6" type="ORF">ENW96_10610</name>
</gene>
<dbReference type="PANTHER" id="PTHR43687:SF3">
    <property type="entry name" value="4FE-4S FERREDOXIN-TYPE DOMAIN-CONTAINING PROTEIN"/>
    <property type="match status" value="1"/>
</dbReference>